<reference evidence="2" key="1">
    <citation type="journal article" date="2022" name="bioRxiv">
        <title>Sequencing and chromosome-scale assembly of the giantPleurodeles waltlgenome.</title>
        <authorList>
            <person name="Brown T."/>
            <person name="Elewa A."/>
            <person name="Iarovenko S."/>
            <person name="Subramanian E."/>
            <person name="Araus A.J."/>
            <person name="Petzold A."/>
            <person name="Susuki M."/>
            <person name="Suzuki K.-i.T."/>
            <person name="Hayashi T."/>
            <person name="Toyoda A."/>
            <person name="Oliveira C."/>
            <person name="Osipova E."/>
            <person name="Leigh N.D."/>
            <person name="Simon A."/>
            <person name="Yun M.H."/>
        </authorList>
    </citation>
    <scope>NUCLEOTIDE SEQUENCE</scope>
    <source>
        <strain evidence="2">20211129_DDA</strain>
        <tissue evidence="2">Liver</tissue>
    </source>
</reference>
<feature type="compositionally biased region" description="Basic and acidic residues" evidence="1">
    <location>
        <begin position="21"/>
        <end position="47"/>
    </location>
</feature>
<evidence type="ECO:0000313" key="2">
    <source>
        <dbReference type="EMBL" id="KAJ1157380.1"/>
    </source>
</evidence>
<feature type="region of interest" description="Disordered" evidence="1">
    <location>
        <begin position="1"/>
        <end position="98"/>
    </location>
</feature>
<protein>
    <submittedName>
        <fullName evidence="2">Uncharacterized protein</fullName>
    </submittedName>
</protein>
<name>A0AAV7RZJ9_PLEWA</name>
<comment type="caution">
    <text evidence="2">The sequence shown here is derived from an EMBL/GenBank/DDBJ whole genome shotgun (WGS) entry which is preliminary data.</text>
</comment>
<dbReference type="Proteomes" id="UP001066276">
    <property type="component" value="Chromosome 5"/>
</dbReference>
<evidence type="ECO:0000256" key="1">
    <source>
        <dbReference type="SAM" id="MobiDB-lite"/>
    </source>
</evidence>
<sequence>MWEGGEIRRTPSGPQGEEESGEKVIQEEGERDGGARDREDTEERTTDQRIWMTGERFDLDRGITDDEANEGDWNNAATREAERNSPPRFWRSMANPGV</sequence>
<proteinExistence type="predicted"/>
<gene>
    <name evidence="2" type="ORF">NDU88_010093</name>
</gene>
<keyword evidence="3" id="KW-1185">Reference proteome</keyword>
<feature type="compositionally biased region" description="Basic and acidic residues" evidence="1">
    <location>
        <begin position="55"/>
        <end position="64"/>
    </location>
</feature>
<organism evidence="2 3">
    <name type="scientific">Pleurodeles waltl</name>
    <name type="common">Iberian ribbed newt</name>
    <dbReference type="NCBI Taxonomy" id="8319"/>
    <lineage>
        <taxon>Eukaryota</taxon>
        <taxon>Metazoa</taxon>
        <taxon>Chordata</taxon>
        <taxon>Craniata</taxon>
        <taxon>Vertebrata</taxon>
        <taxon>Euteleostomi</taxon>
        <taxon>Amphibia</taxon>
        <taxon>Batrachia</taxon>
        <taxon>Caudata</taxon>
        <taxon>Salamandroidea</taxon>
        <taxon>Salamandridae</taxon>
        <taxon>Pleurodelinae</taxon>
        <taxon>Pleurodeles</taxon>
    </lineage>
</organism>
<dbReference type="EMBL" id="JANPWB010000009">
    <property type="protein sequence ID" value="KAJ1157380.1"/>
    <property type="molecule type" value="Genomic_DNA"/>
</dbReference>
<evidence type="ECO:0000313" key="3">
    <source>
        <dbReference type="Proteomes" id="UP001066276"/>
    </source>
</evidence>
<dbReference type="AlphaFoldDB" id="A0AAV7RZJ9"/>
<accession>A0AAV7RZJ9</accession>